<dbReference type="Gene3D" id="1.10.3580.10">
    <property type="entry name" value="ATP12 ATPase"/>
    <property type="match status" value="1"/>
</dbReference>
<accession>A0ABC8LRA3</accession>
<evidence type="ECO:0000313" key="2">
    <source>
        <dbReference type="Proteomes" id="UP001642260"/>
    </source>
</evidence>
<gene>
    <name evidence="1" type="ORF">ERUC_LOCUS38607</name>
</gene>
<protein>
    <submittedName>
        <fullName evidence="1">Uncharacterized protein</fullName>
    </submittedName>
</protein>
<organism evidence="1 2">
    <name type="scientific">Eruca vesicaria subsp. sativa</name>
    <name type="common">Garden rocket</name>
    <name type="synonym">Eruca sativa</name>
    <dbReference type="NCBI Taxonomy" id="29727"/>
    <lineage>
        <taxon>Eukaryota</taxon>
        <taxon>Viridiplantae</taxon>
        <taxon>Streptophyta</taxon>
        <taxon>Embryophyta</taxon>
        <taxon>Tracheophyta</taxon>
        <taxon>Spermatophyta</taxon>
        <taxon>Magnoliopsida</taxon>
        <taxon>eudicotyledons</taxon>
        <taxon>Gunneridae</taxon>
        <taxon>Pentapetalae</taxon>
        <taxon>rosids</taxon>
        <taxon>malvids</taxon>
        <taxon>Brassicales</taxon>
        <taxon>Brassicaceae</taxon>
        <taxon>Brassiceae</taxon>
        <taxon>Eruca</taxon>
    </lineage>
</organism>
<dbReference type="Pfam" id="PF07542">
    <property type="entry name" value="ATP12"/>
    <property type="match status" value="1"/>
</dbReference>
<name>A0ABC8LRA3_ERUVS</name>
<dbReference type="PANTHER" id="PTHR21013">
    <property type="entry name" value="ATP SYNTHASE MITOCHONDRIAL F1 COMPLEX ASSEMBLY FACTOR 2/ATP12 PROTEIN, MITOCHONDRIAL PRECURSOR"/>
    <property type="match status" value="1"/>
</dbReference>
<dbReference type="AlphaFoldDB" id="A0ABC8LRA3"/>
<dbReference type="SUPFAM" id="SSF160909">
    <property type="entry name" value="ATP12-like"/>
    <property type="match status" value="1"/>
</dbReference>
<dbReference type="InterPro" id="IPR023335">
    <property type="entry name" value="ATP12_ortho_dom_sf"/>
</dbReference>
<proteinExistence type="predicted"/>
<reference evidence="1 2" key="1">
    <citation type="submission" date="2022-03" db="EMBL/GenBank/DDBJ databases">
        <authorList>
            <person name="Macdonald S."/>
            <person name="Ahmed S."/>
            <person name="Newling K."/>
        </authorList>
    </citation>
    <scope>NUCLEOTIDE SEQUENCE [LARGE SCALE GENOMIC DNA]</scope>
</reference>
<sequence>MPLMKLVCTALERVLLTRPKIIEHMLRMLHQDLVFFRAPEESDLTSDVHEVQVDRIDPLLEWVKSEFGIKPKV</sequence>
<dbReference type="EMBL" id="CAKOAT010698487">
    <property type="protein sequence ID" value="CAH8386124.1"/>
    <property type="molecule type" value="Genomic_DNA"/>
</dbReference>
<evidence type="ECO:0000313" key="1">
    <source>
        <dbReference type="EMBL" id="CAH8386124.1"/>
    </source>
</evidence>
<dbReference type="InterPro" id="IPR011419">
    <property type="entry name" value="ATP12_ATP_synth-F1-assembly"/>
</dbReference>
<dbReference type="PANTHER" id="PTHR21013:SF10">
    <property type="entry name" value="ATP SYNTHASE MITOCHONDRIAL F1 COMPLEX ASSEMBLY FACTOR 2"/>
    <property type="match status" value="1"/>
</dbReference>
<dbReference type="Proteomes" id="UP001642260">
    <property type="component" value="Unassembled WGS sequence"/>
</dbReference>
<comment type="caution">
    <text evidence="1">The sequence shown here is derived from an EMBL/GenBank/DDBJ whole genome shotgun (WGS) entry which is preliminary data.</text>
</comment>
<keyword evidence="2" id="KW-1185">Reference proteome</keyword>